<dbReference type="Proteomes" id="UP000790347">
    <property type="component" value="Unassembled WGS sequence"/>
</dbReference>
<name>A0A922HQL0_DERFA</name>
<protein>
    <submittedName>
        <fullName evidence="1">Uncharacterized protein</fullName>
    </submittedName>
</protein>
<proteinExistence type="predicted"/>
<dbReference type="InterPro" id="IPR005312">
    <property type="entry name" value="DUF1759"/>
</dbReference>
<accession>A0A922HQL0</accession>
<keyword evidence="2" id="KW-1185">Reference proteome</keyword>
<sequence length="303" mass="35315">MFNKEVESIAPKYELNVKEYAIFNDVWEEKWSQIKIQIQNMSVSSDKPTTARVANSPKIKFDINKIQLIEQFDGNMMNFPLFWAEFVRMVDQTDLSDEEKFAALKSKLDDNTKRRIIGLGGKSYKVAKKILVDYLLNPNIVKKYYLQNFQKEKKVENSKNIQAFRNLITEATITYENLKLAKVDNTSIEIFGLMLIERMPDSILTRCRIQDDTKKNVETIIDQMRQELLQVEEIEGNSLFWNNNNSITDASSNQEGHSGHCQNNIVATKGETKKDEEEKHVTILSSKSNKKSDKLHRIFRFYH</sequence>
<dbReference type="AlphaFoldDB" id="A0A922HQL0"/>
<comment type="caution">
    <text evidence="1">The sequence shown here is derived from an EMBL/GenBank/DDBJ whole genome shotgun (WGS) entry which is preliminary data.</text>
</comment>
<organism evidence="1 2">
    <name type="scientific">Dermatophagoides farinae</name>
    <name type="common">American house dust mite</name>
    <dbReference type="NCBI Taxonomy" id="6954"/>
    <lineage>
        <taxon>Eukaryota</taxon>
        <taxon>Metazoa</taxon>
        <taxon>Ecdysozoa</taxon>
        <taxon>Arthropoda</taxon>
        <taxon>Chelicerata</taxon>
        <taxon>Arachnida</taxon>
        <taxon>Acari</taxon>
        <taxon>Acariformes</taxon>
        <taxon>Sarcoptiformes</taxon>
        <taxon>Astigmata</taxon>
        <taxon>Psoroptidia</taxon>
        <taxon>Analgoidea</taxon>
        <taxon>Pyroglyphidae</taxon>
        <taxon>Dermatophagoidinae</taxon>
        <taxon>Dermatophagoides</taxon>
    </lineage>
</organism>
<dbReference type="EMBL" id="ASGP02000007">
    <property type="protein sequence ID" value="KAH9496973.1"/>
    <property type="molecule type" value="Genomic_DNA"/>
</dbReference>
<reference evidence="1" key="2">
    <citation type="journal article" date="2022" name="Res Sq">
        <title>Comparative Genomics Reveals Insights into the Divergent Evolution of Astigmatic Mites and Household Pest Adaptations.</title>
        <authorList>
            <person name="Xiong Q."/>
            <person name="Wan A.T.-Y."/>
            <person name="Liu X.-Y."/>
            <person name="Fung C.S.-H."/>
            <person name="Xiao X."/>
            <person name="Malainual N."/>
            <person name="Hou J."/>
            <person name="Wang L."/>
            <person name="Wang M."/>
            <person name="Yang K."/>
            <person name="Cui Y."/>
            <person name="Leung E."/>
            <person name="Nong W."/>
            <person name="Shin S.-K."/>
            <person name="Au S."/>
            <person name="Jeong K.Y."/>
            <person name="Chew F.T."/>
            <person name="Hui J."/>
            <person name="Leung T.F."/>
            <person name="Tungtrongchitr A."/>
            <person name="Zhong N."/>
            <person name="Liu Z."/>
            <person name="Tsui S."/>
        </authorList>
    </citation>
    <scope>NUCLEOTIDE SEQUENCE</scope>
    <source>
        <strain evidence="1">Derf</strain>
        <tissue evidence="1">Whole organism</tissue>
    </source>
</reference>
<gene>
    <name evidence="1" type="ORF">DERF_012994</name>
</gene>
<evidence type="ECO:0000313" key="1">
    <source>
        <dbReference type="EMBL" id="KAH9496973.1"/>
    </source>
</evidence>
<evidence type="ECO:0000313" key="2">
    <source>
        <dbReference type="Proteomes" id="UP000790347"/>
    </source>
</evidence>
<reference evidence="1" key="1">
    <citation type="submission" date="2013-05" db="EMBL/GenBank/DDBJ databases">
        <authorList>
            <person name="Yim A.K.Y."/>
            <person name="Chan T.F."/>
            <person name="Ji K.M."/>
            <person name="Liu X.Y."/>
            <person name="Zhou J.W."/>
            <person name="Li R.Q."/>
            <person name="Yang K.Y."/>
            <person name="Li J."/>
            <person name="Li M."/>
            <person name="Law P.T.W."/>
            <person name="Wu Y.L."/>
            <person name="Cai Z.L."/>
            <person name="Qin H."/>
            <person name="Bao Y."/>
            <person name="Leung R.K.K."/>
            <person name="Ng P.K.S."/>
            <person name="Zou J."/>
            <person name="Zhong X.J."/>
            <person name="Ran P.X."/>
            <person name="Zhong N.S."/>
            <person name="Liu Z.G."/>
            <person name="Tsui S.K.W."/>
        </authorList>
    </citation>
    <scope>NUCLEOTIDE SEQUENCE</scope>
    <source>
        <strain evidence="1">Derf</strain>
        <tissue evidence="1">Whole organism</tissue>
    </source>
</reference>
<dbReference type="Pfam" id="PF03564">
    <property type="entry name" value="DUF1759"/>
    <property type="match status" value="1"/>
</dbReference>